<dbReference type="Ensembl" id="ENSLLET00000021399.1">
    <property type="protein sequence ID" value="ENSLLEP00000020591.1"/>
    <property type="gene ID" value="ENSLLEG00000013064.1"/>
</dbReference>
<name>A0A8C5MW74_9ANUR</name>
<dbReference type="Proteomes" id="UP000694569">
    <property type="component" value="Unplaced"/>
</dbReference>
<protein>
    <submittedName>
        <fullName evidence="3">ATM interactor</fullName>
    </submittedName>
</protein>
<dbReference type="InterPro" id="IPR056545">
    <property type="entry name" value="C2H2_ASCIZ_1st_2nd"/>
</dbReference>
<dbReference type="GO" id="GO:0000981">
    <property type="term" value="F:DNA-binding transcription factor activity, RNA polymerase II-specific"/>
    <property type="evidence" value="ECO:0007669"/>
    <property type="project" value="TreeGrafter"/>
</dbReference>
<proteinExistence type="predicted"/>
<organism evidence="3 4">
    <name type="scientific">Leptobrachium leishanense</name>
    <name type="common">Leishan spiny toad</name>
    <dbReference type="NCBI Taxonomy" id="445787"/>
    <lineage>
        <taxon>Eukaryota</taxon>
        <taxon>Metazoa</taxon>
        <taxon>Chordata</taxon>
        <taxon>Craniata</taxon>
        <taxon>Vertebrata</taxon>
        <taxon>Euteleostomi</taxon>
        <taxon>Amphibia</taxon>
        <taxon>Batrachia</taxon>
        <taxon>Anura</taxon>
        <taxon>Pelobatoidea</taxon>
        <taxon>Megophryidae</taxon>
        <taxon>Leptobrachium</taxon>
    </lineage>
</organism>
<dbReference type="GeneTree" id="ENSGT00390000013091"/>
<keyword evidence="4" id="KW-1185">Reference proteome</keyword>
<evidence type="ECO:0000256" key="1">
    <source>
        <dbReference type="SAM" id="MobiDB-lite"/>
    </source>
</evidence>
<dbReference type="AlphaFoldDB" id="A0A8C5MW74"/>
<reference evidence="3" key="1">
    <citation type="submission" date="2025-08" db="UniProtKB">
        <authorList>
            <consortium name="Ensembl"/>
        </authorList>
    </citation>
    <scope>IDENTIFICATION</scope>
</reference>
<dbReference type="Gene3D" id="3.30.160.60">
    <property type="entry name" value="Classic Zinc Finger"/>
    <property type="match status" value="1"/>
</dbReference>
<dbReference type="GO" id="GO:0045944">
    <property type="term" value="P:positive regulation of transcription by RNA polymerase II"/>
    <property type="evidence" value="ECO:0007669"/>
    <property type="project" value="InterPro"/>
</dbReference>
<dbReference type="PANTHER" id="PTHR46664">
    <property type="entry name" value="ATM INTERACTOR"/>
    <property type="match status" value="1"/>
</dbReference>
<dbReference type="InterPro" id="IPR013087">
    <property type="entry name" value="Znf_C2H2_type"/>
</dbReference>
<dbReference type="InterPro" id="IPR056381">
    <property type="entry name" value="Znf_C2HC_ASCIZ_3rd"/>
</dbReference>
<sequence>MAARGAGGGARVRALYSCEHWEIVKPSVIELSREVRTNILCTVNGCGKILPNPPALNMHLVKSHGVQEGITNPTMRKDLKASQKLYCCPIEGCPRGTNRPFSQFSRVKQHFMKMHAEKKHKCEKCGSCYGTEWDLKRHIGYCGKTFRCTCGCPYTSRTALLSHTHRMGHEIPVEHRDPPVKKRKIEESLQNQKTVNEEKLSRQDFSTTSDPPDQQVVDLRTRPVETFNGPTVTENTTSQPNNAQKLLLPKPKLAYIKLPVMQYAHLPVFVSHAECSVTPVVVTVNGRGSLMTTVQLVPHYNGSAPQALDNGLSLPANQSHSRDSSYNSLGPVNSSVQVNLDKSLSSDFMTDMDNLSNSNKITSDVQTDLSYFAQTMLRDASWPSNELSVSSCSQTDLSFSAQVSLPISVETQTFQQNSQVNQQMEASNHLFAGGISRETQTNRDTIGDGTLYVDQAVMCGNIFATGNSLYTVSTQTSHGENSFERPLDQNPTVTDELKEMREESIKSSASYMTFNPQNGTFPSQNMTDNQTQTMELLSDLEKIFSDNSISGQALDNRSLLSEVGTSGETHLSSGCGHNTGIDFDIDEFFSASNIQTQTEESEMGTLSSEYLDIETQTDFLFSEDVTQAYINKGNSNLLGMEMFDTHTQTDLNFFLGNATHLPLGNILKQSSFSMSADSSDGECGVDVSSDHKNEAGHNPEGQVQQNCAETQTTDGCAETLNNLFLTSNETQTAMDDFLLADLAWNTMESQFSSVETQTCEGLVSLFSEKSEN</sequence>
<evidence type="ECO:0000313" key="4">
    <source>
        <dbReference type="Proteomes" id="UP000694569"/>
    </source>
</evidence>
<dbReference type="GO" id="GO:0005634">
    <property type="term" value="C:nucleus"/>
    <property type="evidence" value="ECO:0007669"/>
    <property type="project" value="TreeGrafter"/>
</dbReference>
<dbReference type="Pfam" id="PF24761">
    <property type="entry name" value="C2H2_ASCIZ_4th"/>
    <property type="match status" value="1"/>
</dbReference>
<reference evidence="3" key="2">
    <citation type="submission" date="2025-09" db="UniProtKB">
        <authorList>
            <consortium name="Ensembl"/>
        </authorList>
    </citation>
    <scope>IDENTIFICATION</scope>
</reference>
<feature type="compositionally biased region" description="Polar residues" evidence="1">
    <location>
        <begin position="315"/>
        <end position="332"/>
    </location>
</feature>
<dbReference type="GO" id="GO:0000976">
    <property type="term" value="F:transcription cis-regulatory region binding"/>
    <property type="evidence" value="ECO:0007669"/>
    <property type="project" value="InterPro"/>
</dbReference>
<dbReference type="Pfam" id="PF24757">
    <property type="entry name" value="C2H2_ASCIZ"/>
    <property type="match status" value="2"/>
</dbReference>
<dbReference type="PANTHER" id="PTHR46664:SF1">
    <property type="entry name" value="ATM INTERACTOR"/>
    <property type="match status" value="1"/>
</dbReference>
<evidence type="ECO:0000259" key="2">
    <source>
        <dbReference type="PROSITE" id="PS00028"/>
    </source>
</evidence>
<gene>
    <name evidence="3" type="primary">ATMIN</name>
</gene>
<dbReference type="OrthoDB" id="6354171at2759"/>
<dbReference type="InterPro" id="IPR055303">
    <property type="entry name" value="ATMIN"/>
</dbReference>
<dbReference type="InterPro" id="IPR056380">
    <property type="entry name" value="Znf_C2H2_ASCIZ_4th"/>
</dbReference>
<dbReference type="SMART" id="SM00355">
    <property type="entry name" value="ZnF_C2H2"/>
    <property type="match status" value="4"/>
</dbReference>
<feature type="compositionally biased region" description="Polar residues" evidence="1">
    <location>
        <begin position="203"/>
        <end position="212"/>
    </location>
</feature>
<dbReference type="PROSITE" id="PS00028">
    <property type="entry name" value="ZINC_FINGER_C2H2_1"/>
    <property type="match status" value="1"/>
</dbReference>
<feature type="region of interest" description="Disordered" evidence="1">
    <location>
        <begin position="188"/>
        <end position="215"/>
    </location>
</feature>
<feature type="domain" description="C2H2-type" evidence="2">
    <location>
        <begin position="41"/>
        <end position="64"/>
    </location>
</feature>
<evidence type="ECO:0000313" key="3">
    <source>
        <dbReference type="Ensembl" id="ENSLLEP00000020591.1"/>
    </source>
</evidence>
<feature type="region of interest" description="Disordered" evidence="1">
    <location>
        <begin position="308"/>
        <end position="332"/>
    </location>
</feature>
<dbReference type="Pfam" id="PF24759">
    <property type="entry name" value="C2HC_ASCIZ"/>
    <property type="match status" value="1"/>
</dbReference>
<accession>A0A8C5MW74</accession>